<comment type="subcellular location">
    <subcellularLocation>
        <location evidence="1">Endoplasmic reticulum membrane</location>
        <topology evidence="1">Multi-pass membrane protein</topology>
    </subcellularLocation>
</comment>
<dbReference type="Pfam" id="PF06699">
    <property type="entry name" value="PIG-F"/>
    <property type="match status" value="1"/>
</dbReference>
<evidence type="ECO:0000256" key="7">
    <source>
        <dbReference type="ARBA" id="ARBA00023136"/>
    </source>
</evidence>
<gene>
    <name evidence="10" type="ORF">BCV69DRAFT_279876</name>
</gene>
<feature type="transmembrane region" description="Helical" evidence="9">
    <location>
        <begin position="145"/>
        <end position="169"/>
    </location>
</feature>
<evidence type="ECO:0000256" key="3">
    <source>
        <dbReference type="ARBA" id="ARBA00022502"/>
    </source>
</evidence>
<dbReference type="GO" id="GO:0005789">
    <property type="term" value="C:endoplasmic reticulum membrane"/>
    <property type="evidence" value="ECO:0007669"/>
    <property type="project" value="UniProtKB-SubCell"/>
</dbReference>
<feature type="transmembrane region" description="Helical" evidence="9">
    <location>
        <begin position="214"/>
        <end position="234"/>
    </location>
</feature>
<dbReference type="EMBL" id="KZ819321">
    <property type="protein sequence ID" value="PWN23968.1"/>
    <property type="molecule type" value="Genomic_DNA"/>
</dbReference>
<feature type="transmembrane region" description="Helical" evidence="9">
    <location>
        <begin position="36"/>
        <end position="59"/>
    </location>
</feature>
<evidence type="ECO:0000256" key="4">
    <source>
        <dbReference type="ARBA" id="ARBA00022692"/>
    </source>
</evidence>
<dbReference type="UniPathway" id="UPA00196"/>
<keyword evidence="3" id="KW-0337">GPI-anchor biosynthesis</keyword>
<sequence length="279" mass="29880">MAVKKRTIGSAAASSKSGSSATDAARLPRGPHTAQLYFHLAVHGTLILLASLILPAHLLSHKKDETSDLGLRNSVSLLFSLPDTPENVALLRKTMWGVVQAVGVVQAWALVRFKKWFDLGVAIEQGDVKTADEVNKRGWGKGLELMTLTSVSLLVALLIFQTLLVLLGAPVFSNITSTVCLSLALSLTIAFPLQHIAPFLSSTPLFTSPSPRTIRLYSLLWTMLLLPLIGALVGAVPLTFDHGKAWLAWPVPPLMGLLLGVVVSDVVGGVRYVLTPGRD</sequence>
<dbReference type="AlphaFoldDB" id="A0A316UGA0"/>
<evidence type="ECO:0000313" key="11">
    <source>
        <dbReference type="Proteomes" id="UP000245942"/>
    </source>
</evidence>
<dbReference type="Proteomes" id="UP000245942">
    <property type="component" value="Unassembled WGS sequence"/>
</dbReference>
<evidence type="ECO:0000256" key="9">
    <source>
        <dbReference type="SAM" id="Phobius"/>
    </source>
</evidence>
<name>A0A316UGA0_9BASI</name>
<feature type="compositionally biased region" description="Low complexity" evidence="8">
    <location>
        <begin position="10"/>
        <end position="25"/>
    </location>
</feature>
<dbReference type="RefSeq" id="XP_025351128.1">
    <property type="nucleotide sequence ID" value="XM_025491405.1"/>
</dbReference>
<reference evidence="10 11" key="1">
    <citation type="journal article" date="2018" name="Mol. Biol. Evol.">
        <title>Broad Genomic Sampling Reveals a Smut Pathogenic Ancestry of the Fungal Clade Ustilaginomycotina.</title>
        <authorList>
            <person name="Kijpornyongpan T."/>
            <person name="Mondo S.J."/>
            <person name="Barry K."/>
            <person name="Sandor L."/>
            <person name="Lee J."/>
            <person name="Lipzen A."/>
            <person name="Pangilinan J."/>
            <person name="LaButti K."/>
            <person name="Hainaut M."/>
            <person name="Henrissat B."/>
            <person name="Grigoriev I.V."/>
            <person name="Spatafora J.W."/>
            <person name="Aime M.C."/>
        </authorList>
    </citation>
    <scope>NUCLEOTIDE SEQUENCE [LARGE SCALE GENOMIC DNA]</scope>
    <source>
        <strain evidence="10 11">MCA 4718</strain>
    </source>
</reference>
<accession>A0A316UGA0</accession>
<feature type="transmembrane region" description="Helical" evidence="9">
    <location>
        <begin position="254"/>
        <end position="274"/>
    </location>
</feature>
<dbReference type="STRING" id="1684307.A0A316UGA0"/>
<evidence type="ECO:0000256" key="6">
    <source>
        <dbReference type="ARBA" id="ARBA00022989"/>
    </source>
</evidence>
<feature type="transmembrane region" description="Helical" evidence="9">
    <location>
        <begin position="175"/>
        <end position="193"/>
    </location>
</feature>
<organism evidence="10 11">
    <name type="scientific">Pseudomicrostroma glucosiphilum</name>
    <dbReference type="NCBI Taxonomy" id="1684307"/>
    <lineage>
        <taxon>Eukaryota</taxon>
        <taxon>Fungi</taxon>
        <taxon>Dikarya</taxon>
        <taxon>Basidiomycota</taxon>
        <taxon>Ustilaginomycotina</taxon>
        <taxon>Exobasidiomycetes</taxon>
        <taxon>Microstromatales</taxon>
        <taxon>Microstromatales incertae sedis</taxon>
        <taxon>Pseudomicrostroma</taxon>
    </lineage>
</organism>
<evidence type="ECO:0000256" key="8">
    <source>
        <dbReference type="SAM" id="MobiDB-lite"/>
    </source>
</evidence>
<evidence type="ECO:0000313" key="10">
    <source>
        <dbReference type="EMBL" id="PWN23968.1"/>
    </source>
</evidence>
<keyword evidence="7 9" id="KW-0472">Membrane</keyword>
<evidence type="ECO:0000256" key="2">
    <source>
        <dbReference type="ARBA" id="ARBA00004687"/>
    </source>
</evidence>
<keyword evidence="6 9" id="KW-1133">Transmembrane helix</keyword>
<proteinExistence type="predicted"/>
<feature type="region of interest" description="Disordered" evidence="8">
    <location>
        <begin position="1"/>
        <end position="27"/>
    </location>
</feature>
<dbReference type="GeneID" id="37013139"/>
<keyword evidence="4 9" id="KW-0812">Transmembrane</keyword>
<protein>
    <recommendedName>
        <fullName evidence="12">Glycosylphosphatidylinositol anchor biosynthesis protein 11</fullName>
    </recommendedName>
</protein>
<keyword evidence="11" id="KW-1185">Reference proteome</keyword>
<evidence type="ECO:0000256" key="1">
    <source>
        <dbReference type="ARBA" id="ARBA00004477"/>
    </source>
</evidence>
<dbReference type="InterPro" id="IPR009580">
    <property type="entry name" value="GPI_biosynthesis_protein_Pig-F"/>
</dbReference>
<comment type="pathway">
    <text evidence="2">Glycolipid biosynthesis; glycosylphosphatidylinositol-anchor biosynthesis.</text>
</comment>
<evidence type="ECO:0000256" key="5">
    <source>
        <dbReference type="ARBA" id="ARBA00022824"/>
    </source>
</evidence>
<keyword evidence="5" id="KW-0256">Endoplasmic reticulum</keyword>
<dbReference type="GO" id="GO:0006506">
    <property type="term" value="P:GPI anchor biosynthetic process"/>
    <property type="evidence" value="ECO:0007669"/>
    <property type="project" value="UniProtKB-UniPathway"/>
</dbReference>
<evidence type="ECO:0008006" key="12">
    <source>
        <dbReference type="Google" id="ProtNLM"/>
    </source>
</evidence>